<reference evidence="7 8" key="1">
    <citation type="submission" date="2017-08" db="EMBL/GenBank/DDBJ databases">
        <title>Infants hospitalized years apart are colonized by the same room-sourced microbial strains.</title>
        <authorList>
            <person name="Brooks B."/>
            <person name="Olm M.R."/>
            <person name="Firek B.A."/>
            <person name="Baker R."/>
            <person name="Thomas B.C."/>
            <person name="Morowitz M.J."/>
            <person name="Banfield J.F."/>
        </authorList>
    </citation>
    <scope>NUCLEOTIDE SEQUENCE [LARGE SCALE GENOMIC DNA]</scope>
    <source>
        <strain evidence="7">S2_005_002_R2_33</strain>
    </source>
</reference>
<feature type="binding site" evidence="3 5">
    <location>
        <position position="17"/>
    </location>
    <ligand>
        <name>substrate</name>
    </ligand>
</feature>
<comment type="function">
    <text evidence="3 4">Catalyzes the conversion of N5-carboxyaminoimidazole ribonucleotide (N5-CAIR) to 4-carboxy-5-aminoimidazole ribonucleotide (CAIR).</text>
</comment>
<dbReference type="EMBL" id="QFPX01000017">
    <property type="protein sequence ID" value="PZQ53250.1"/>
    <property type="molecule type" value="Genomic_DNA"/>
</dbReference>
<dbReference type="EC" id="5.4.99.18" evidence="3 4"/>
<dbReference type="HAMAP" id="MF_01929">
    <property type="entry name" value="PurE_classI"/>
    <property type="match status" value="1"/>
</dbReference>
<dbReference type="PANTHER" id="PTHR23046">
    <property type="entry name" value="PHOSPHORIBOSYLAMINOIMIDAZOLE CARBOXYLASE CATALYTIC SUBUNIT"/>
    <property type="match status" value="1"/>
</dbReference>
<keyword evidence="2 3" id="KW-0413">Isomerase</keyword>
<dbReference type="SMART" id="SM01001">
    <property type="entry name" value="AIRC"/>
    <property type="match status" value="1"/>
</dbReference>
<dbReference type="InterPro" id="IPR024694">
    <property type="entry name" value="PurE_prokaryotes"/>
</dbReference>
<dbReference type="InterPro" id="IPR000031">
    <property type="entry name" value="PurE_dom"/>
</dbReference>
<dbReference type="GO" id="GO:0006189">
    <property type="term" value="P:'de novo' IMP biosynthetic process"/>
    <property type="evidence" value="ECO:0007669"/>
    <property type="project" value="UniProtKB-UniRule"/>
</dbReference>
<evidence type="ECO:0000256" key="4">
    <source>
        <dbReference type="PIRNR" id="PIRNR001338"/>
    </source>
</evidence>
<dbReference type="Proteomes" id="UP000249082">
    <property type="component" value="Unassembled WGS sequence"/>
</dbReference>
<comment type="catalytic activity">
    <reaction evidence="3 4">
        <text>5-carboxyamino-1-(5-phospho-D-ribosyl)imidazole + H(+) = 5-amino-1-(5-phospho-D-ribosyl)imidazole-4-carboxylate</text>
        <dbReference type="Rhea" id="RHEA:13193"/>
        <dbReference type="ChEBI" id="CHEBI:15378"/>
        <dbReference type="ChEBI" id="CHEBI:58730"/>
        <dbReference type="ChEBI" id="CHEBI:77657"/>
        <dbReference type="EC" id="5.4.99.18"/>
    </reaction>
</comment>
<comment type="similarity">
    <text evidence="3">Belongs to the AIR carboxylase family. Class I subfamily.</text>
</comment>
<feature type="domain" description="PurE" evidence="6">
    <location>
        <begin position="6"/>
        <end position="157"/>
    </location>
</feature>
<name>A0A2W5QP55_9SPHN</name>
<evidence type="ECO:0000259" key="6">
    <source>
        <dbReference type="SMART" id="SM01001"/>
    </source>
</evidence>
<dbReference type="GO" id="GO:0034023">
    <property type="term" value="F:5-(carboxyamino)imidazole ribonucleotide mutase activity"/>
    <property type="evidence" value="ECO:0007669"/>
    <property type="project" value="UniProtKB-UniRule"/>
</dbReference>
<dbReference type="UniPathway" id="UPA00074">
    <property type="reaction ID" value="UER00943"/>
</dbReference>
<accession>A0A2W5QP55</accession>
<dbReference type="PANTHER" id="PTHR23046:SF2">
    <property type="entry name" value="PHOSPHORIBOSYLAMINOIMIDAZOLE CARBOXYLASE"/>
    <property type="match status" value="1"/>
</dbReference>
<evidence type="ECO:0000256" key="5">
    <source>
        <dbReference type="PIRSR" id="PIRSR001338-1"/>
    </source>
</evidence>
<protein>
    <recommendedName>
        <fullName evidence="3 4">N5-carboxyaminoimidazole ribonucleotide mutase</fullName>
        <shortName evidence="3 4">N5-CAIR mutase</shortName>
        <ecNumber evidence="3 4">5.4.99.18</ecNumber>
    </recommendedName>
    <alternativeName>
        <fullName evidence="3">5-(carboxyamino)imidazole ribonucleotide mutase</fullName>
    </alternativeName>
</protein>
<evidence type="ECO:0000256" key="2">
    <source>
        <dbReference type="ARBA" id="ARBA00023235"/>
    </source>
</evidence>
<evidence type="ECO:0000313" key="7">
    <source>
        <dbReference type="EMBL" id="PZQ53250.1"/>
    </source>
</evidence>
<feature type="binding site" evidence="3 5">
    <location>
        <position position="44"/>
    </location>
    <ligand>
        <name>substrate</name>
    </ligand>
</feature>
<dbReference type="InterPro" id="IPR033747">
    <property type="entry name" value="PurE_ClassI"/>
</dbReference>
<evidence type="ECO:0000256" key="3">
    <source>
        <dbReference type="HAMAP-Rule" id="MF_01929"/>
    </source>
</evidence>
<dbReference type="Gene3D" id="3.40.50.1970">
    <property type="match status" value="1"/>
</dbReference>
<organism evidence="7 8">
    <name type="scientific">Novosphingobium pentaromativorans</name>
    <dbReference type="NCBI Taxonomy" id="205844"/>
    <lineage>
        <taxon>Bacteria</taxon>
        <taxon>Pseudomonadati</taxon>
        <taxon>Pseudomonadota</taxon>
        <taxon>Alphaproteobacteria</taxon>
        <taxon>Sphingomonadales</taxon>
        <taxon>Sphingomonadaceae</taxon>
        <taxon>Novosphingobium</taxon>
    </lineage>
</organism>
<feature type="binding site" evidence="3 5">
    <location>
        <position position="14"/>
    </location>
    <ligand>
        <name>substrate</name>
    </ligand>
</feature>
<dbReference type="NCBIfam" id="TIGR01162">
    <property type="entry name" value="purE"/>
    <property type="match status" value="1"/>
</dbReference>
<gene>
    <name evidence="3 7" type="primary">purE</name>
    <name evidence="7" type="ORF">DI555_17395</name>
</gene>
<proteinExistence type="inferred from homology"/>
<evidence type="ECO:0000313" key="8">
    <source>
        <dbReference type="Proteomes" id="UP000249082"/>
    </source>
</evidence>
<dbReference type="Pfam" id="PF00731">
    <property type="entry name" value="AIRC"/>
    <property type="match status" value="1"/>
</dbReference>
<dbReference type="PIRSF" id="PIRSF001338">
    <property type="entry name" value="AIR_carboxylase"/>
    <property type="match status" value="1"/>
</dbReference>
<evidence type="ECO:0000256" key="1">
    <source>
        <dbReference type="ARBA" id="ARBA00022755"/>
    </source>
</evidence>
<dbReference type="AlphaFoldDB" id="A0A2W5QP55"/>
<dbReference type="SUPFAM" id="SSF52255">
    <property type="entry name" value="N5-CAIR mutase (phosphoribosylaminoimidazole carboxylase, PurE)"/>
    <property type="match status" value="1"/>
</dbReference>
<keyword evidence="1 3" id="KW-0658">Purine biosynthesis</keyword>
<comment type="pathway">
    <text evidence="3 4">Purine metabolism; IMP biosynthesis via de novo pathway; 5-amino-1-(5-phospho-D-ribosyl)imidazole-4-carboxylate from 5-amino-1-(5-phospho-D-ribosyl)imidazole (N5-CAIR route): step 2/2.</text>
</comment>
<sequence length="162" mass="16236">MSGVGAPVAIVMGSQSDWPTMIRAAEMLDKLGVAYDARIVSAHRTPERLVDFAKGADGEGFKVVIAGAGGAAHLPGMIASMTHLPVLGVPVQSKALSGQDSLLSIVQMPAGIPVGTLAIGEAGAANAGLLAAAILATSDPALAARLKTFRADQTASVAEKPV</sequence>
<comment type="caution">
    <text evidence="7">The sequence shown here is derived from an EMBL/GenBank/DDBJ whole genome shotgun (WGS) entry which is preliminary data.</text>
</comment>